<keyword evidence="1" id="KW-0547">Nucleotide-binding</keyword>
<dbReference type="Proteomes" id="UP001530293">
    <property type="component" value="Unassembled WGS sequence"/>
</dbReference>
<dbReference type="PROSITE" id="PS51192">
    <property type="entry name" value="HELICASE_ATP_BIND_1"/>
    <property type="match status" value="1"/>
</dbReference>
<dbReference type="InterPro" id="IPR044742">
    <property type="entry name" value="DEAD/DEAH_RhlB"/>
</dbReference>
<sequence length="729" mass="79802">MISMTLLLSSLLAGHGVGVMVMAASAALSPRQVAFIPPSSIRFKSSSARLMAIRDHNGRVTSGNNRDRGRGGDFGKRTIRDDSNAFGDFEDDDYEYNFNDDDDDDDASYNSRRDVDYYDDDDGYLSDKNFDNTRSNSKSSQKYVSSDNDAPSIDTTSTTATSKSTFYSRKSLSDPIFSIMNNYNDDKGTTQSSSSSSSSNIIPFQQLCHAANIDRPSRIQSLAWPPILRGESCVVADQTGSGKTYAYLLPLLQRLQLLQHGTKKERRRTGSPRIVVLTPTAELADQIHCVCKTLRGNLLSTSTTSTTTTSWDFQPFVTTATGSHATNIRDQIRLLQSTPVDILISTPGRLSTILRTKNSGLDLGHVTSVVLDEVDFLLVDETFGPQLRTVGAAVQQRDNDESGDMYNVNSPGAIGSSSGTQFIFVTATLPTDVLDVIRADFPNITELRGPGLHRITPSVHQTLIDVSVPATSNRDVDACLDLKVRELLKALRARRVDKTLIFCNTVETCRHVENVLKRDDRKGKRSKVWAYHNALSPDVRWKNLQSFSSSSSSRTRNGGRIGGGRSSSDSASGIAEESILVCTDRAARGIDFDTSPVDHVVLFDFPRDPAEYVRRVGRTARAGRAGASTVLAYGWQLPIARQIMGLSGGDAKQGKGNGKNAKLESFTMMKSDGGWDDEDEAQNVYQVKGGVRRRKDEVASTTKSSDIASRSSGRNKTTGGRDKKRKRIS</sequence>
<dbReference type="SUPFAM" id="SSF52540">
    <property type="entry name" value="P-loop containing nucleoside triphosphate hydrolases"/>
    <property type="match status" value="1"/>
</dbReference>
<dbReference type="SMART" id="SM00490">
    <property type="entry name" value="HELICc"/>
    <property type="match status" value="1"/>
</dbReference>
<feature type="compositionally biased region" description="Low complexity" evidence="5">
    <location>
        <begin position="546"/>
        <end position="558"/>
    </location>
</feature>
<feature type="region of interest" description="Disordered" evidence="5">
    <location>
        <begin position="671"/>
        <end position="729"/>
    </location>
</feature>
<keyword evidence="3" id="KW-0347">Helicase</keyword>
<evidence type="ECO:0000259" key="8">
    <source>
        <dbReference type="PROSITE" id="PS51194"/>
    </source>
</evidence>
<reference evidence="9 10" key="1">
    <citation type="submission" date="2024-10" db="EMBL/GenBank/DDBJ databases">
        <title>Updated reference genomes for cyclostephanoid diatoms.</title>
        <authorList>
            <person name="Roberts W.R."/>
            <person name="Alverson A.J."/>
        </authorList>
    </citation>
    <scope>NUCLEOTIDE SEQUENCE [LARGE SCALE GENOMIC DNA]</scope>
    <source>
        <strain evidence="9 10">AJA232-27</strain>
    </source>
</reference>
<evidence type="ECO:0000256" key="6">
    <source>
        <dbReference type="SAM" id="SignalP"/>
    </source>
</evidence>
<dbReference type="InterPro" id="IPR027417">
    <property type="entry name" value="P-loop_NTPase"/>
</dbReference>
<dbReference type="GO" id="GO:0016787">
    <property type="term" value="F:hydrolase activity"/>
    <property type="evidence" value="ECO:0007669"/>
    <property type="project" value="UniProtKB-KW"/>
</dbReference>
<evidence type="ECO:0000313" key="10">
    <source>
        <dbReference type="Proteomes" id="UP001530293"/>
    </source>
</evidence>
<evidence type="ECO:0000313" key="9">
    <source>
        <dbReference type="EMBL" id="KAL3757837.1"/>
    </source>
</evidence>
<name>A0ABD3M6M9_9STRA</name>
<dbReference type="InterPro" id="IPR014001">
    <property type="entry name" value="Helicase_ATP-bd"/>
</dbReference>
<feature type="domain" description="Helicase ATP-binding" evidence="7">
    <location>
        <begin position="224"/>
        <end position="447"/>
    </location>
</feature>
<feature type="region of interest" description="Disordered" evidence="5">
    <location>
        <begin position="97"/>
        <end position="160"/>
    </location>
</feature>
<keyword evidence="2" id="KW-0378">Hydrolase</keyword>
<dbReference type="Gene3D" id="3.40.50.300">
    <property type="entry name" value="P-loop containing nucleotide triphosphate hydrolases"/>
    <property type="match status" value="2"/>
</dbReference>
<feature type="compositionally biased region" description="Polar residues" evidence="5">
    <location>
        <begin position="699"/>
        <end position="712"/>
    </location>
</feature>
<dbReference type="AlphaFoldDB" id="A0ABD3M6M9"/>
<evidence type="ECO:0000259" key="7">
    <source>
        <dbReference type="PROSITE" id="PS51192"/>
    </source>
</evidence>
<evidence type="ECO:0000256" key="4">
    <source>
        <dbReference type="ARBA" id="ARBA00022840"/>
    </source>
</evidence>
<feature type="domain" description="Helicase C-terminal" evidence="8">
    <location>
        <begin position="483"/>
        <end position="667"/>
    </location>
</feature>
<accession>A0ABD3M6M9</accession>
<keyword evidence="6" id="KW-0732">Signal</keyword>
<keyword evidence="4" id="KW-0067">ATP-binding</keyword>
<dbReference type="PANTHER" id="PTHR47960">
    <property type="entry name" value="DEAD-BOX ATP-DEPENDENT RNA HELICASE 50"/>
    <property type="match status" value="1"/>
</dbReference>
<evidence type="ECO:0000256" key="2">
    <source>
        <dbReference type="ARBA" id="ARBA00022801"/>
    </source>
</evidence>
<gene>
    <name evidence="9" type="ORF">ACHAWU_006145</name>
</gene>
<feature type="compositionally biased region" description="Basic and acidic residues" evidence="5">
    <location>
        <begin position="65"/>
        <end position="79"/>
    </location>
</feature>
<feature type="region of interest" description="Disordered" evidence="5">
    <location>
        <begin position="546"/>
        <end position="571"/>
    </location>
</feature>
<feature type="compositionally biased region" description="Low complexity" evidence="5">
    <location>
        <begin position="135"/>
        <end position="160"/>
    </location>
</feature>
<evidence type="ECO:0000256" key="5">
    <source>
        <dbReference type="SAM" id="MobiDB-lite"/>
    </source>
</evidence>
<feature type="chain" id="PRO_5044858530" description="RNA helicase" evidence="6">
    <location>
        <begin position="19"/>
        <end position="729"/>
    </location>
</feature>
<evidence type="ECO:0000256" key="3">
    <source>
        <dbReference type="ARBA" id="ARBA00022806"/>
    </source>
</evidence>
<evidence type="ECO:0008006" key="11">
    <source>
        <dbReference type="Google" id="ProtNLM"/>
    </source>
</evidence>
<dbReference type="CDD" id="cd18787">
    <property type="entry name" value="SF2_C_DEAD"/>
    <property type="match status" value="1"/>
</dbReference>
<feature type="region of interest" description="Disordered" evidence="5">
    <location>
        <begin position="55"/>
        <end position="79"/>
    </location>
</feature>
<feature type="compositionally biased region" description="Acidic residues" evidence="5">
    <location>
        <begin position="97"/>
        <end position="107"/>
    </location>
</feature>
<proteinExistence type="predicted"/>
<dbReference type="InterPro" id="IPR011545">
    <property type="entry name" value="DEAD/DEAH_box_helicase_dom"/>
</dbReference>
<feature type="signal peptide" evidence="6">
    <location>
        <begin position="1"/>
        <end position="18"/>
    </location>
</feature>
<evidence type="ECO:0000256" key="1">
    <source>
        <dbReference type="ARBA" id="ARBA00022741"/>
    </source>
</evidence>
<dbReference type="CDD" id="cd00268">
    <property type="entry name" value="DEADc"/>
    <property type="match status" value="1"/>
</dbReference>
<keyword evidence="10" id="KW-1185">Reference proteome</keyword>
<comment type="caution">
    <text evidence="9">The sequence shown here is derived from an EMBL/GenBank/DDBJ whole genome shotgun (WGS) entry which is preliminary data.</text>
</comment>
<dbReference type="GO" id="GO:0005524">
    <property type="term" value="F:ATP binding"/>
    <property type="evidence" value="ECO:0007669"/>
    <property type="project" value="UniProtKB-KW"/>
</dbReference>
<dbReference type="PROSITE" id="PS51194">
    <property type="entry name" value="HELICASE_CTER"/>
    <property type="match status" value="1"/>
</dbReference>
<dbReference type="GO" id="GO:0004386">
    <property type="term" value="F:helicase activity"/>
    <property type="evidence" value="ECO:0007669"/>
    <property type="project" value="UniProtKB-KW"/>
</dbReference>
<protein>
    <recommendedName>
        <fullName evidence="11">RNA helicase</fullName>
    </recommendedName>
</protein>
<dbReference type="SMART" id="SM00487">
    <property type="entry name" value="DEXDc"/>
    <property type="match status" value="1"/>
</dbReference>
<dbReference type="InterPro" id="IPR001650">
    <property type="entry name" value="Helicase_C-like"/>
</dbReference>
<dbReference type="EMBL" id="JALLBG020000250">
    <property type="protein sequence ID" value="KAL3757837.1"/>
    <property type="molecule type" value="Genomic_DNA"/>
</dbReference>
<dbReference type="Pfam" id="PF00270">
    <property type="entry name" value="DEAD"/>
    <property type="match status" value="1"/>
</dbReference>
<dbReference type="Pfam" id="PF00271">
    <property type="entry name" value="Helicase_C"/>
    <property type="match status" value="1"/>
</dbReference>
<organism evidence="9 10">
    <name type="scientific">Discostella pseudostelligera</name>
    <dbReference type="NCBI Taxonomy" id="259834"/>
    <lineage>
        <taxon>Eukaryota</taxon>
        <taxon>Sar</taxon>
        <taxon>Stramenopiles</taxon>
        <taxon>Ochrophyta</taxon>
        <taxon>Bacillariophyta</taxon>
        <taxon>Coscinodiscophyceae</taxon>
        <taxon>Thalassiosirophycidae</taxon>
        <taxon>Stephanodiscales</taxon>
        <taxon>Stephanodiscaceae</taxon>
        <taxon>Discostella</taxon>
    </lineage>
</organism>